<dbReference type="Proteomes" id="UP000501179">
    <property type="component" value="Chromosome"/>
</dbReference>
<dbReference type="AlphaFoldDB" id="A0A6G9GU88"/>
<feature type="compositionally biased region" description="Basic residues" evidence="1">
    <location>
        <begin position="411"/>
        <end position="425"/>
    </location>
</feature>
<feature type="compositionally biased region" description="Low complexity" evidence="1">
    <location>
        <begin position="204"/>
        <end position="237"/>
    </location>
</feature>
<protein>
    <recommendedName>
        <fullName evidence="4">UL36 very large tegument protein</fullName>
    </recommendedName>
</protein>
<name>A0A6G9GU88_9ACTN</name>
<evidence type="ECO:0000256" key="1">
    <source>
        <dbReference type="SAM" id="MobiDB-lite"/>
    </source>
</evidence>
<evidence type="ECO:0000313" key="3">
    <source>
        <dbReference type="Proteomes" id="UP000501179"/>
    </source>
</evidence>
<dbReference type="KEGG" id="slia:HA039_05605"/>
<feature type="compositionally biased region" description="Gly residues" evidence="1">
    <location>
        <begin position="351"/>
        <end position="360"/>
    </location>
</feature>
<evidence type="ECO:0008006" key="4">
    <source>
        <dbReference type="Google" id="ProtNLM"/>
    </source>
</evidence>
<feature type="compositionally biased region" description="Basic and acidic residues" evidence="1">
    <location>
        <begin position="366"/>
        <end position="377"/>
    </location>
</feature>
<accession>A0A6G9GU88</accession>
<proteinExistence type="predicted"/>
<sequence>MTVHQLPAEIGAFARYLRDLTSLLDPGGGWYGVFRQRDPDGLRACFDGVEIPPWDVVESLLQDFGAGRDAQQAAAETARARRLHSASAAAYDRRAGGEDALAERLRLMVREQAYAVERADELVRRLRTVPAGSPEGDQLAHDLAWVRDDHARASARCAELRSRLTALTTPGRGGPTARPVAPEGWFREEESPSDEESVFGTRDPAPGSARRGSRGTGASAGAAPGTTGRPGTDPRAGMDFRAGTDLGPGPDFRPGTDLRPGTDPRAGMDPRPSTDFRPGADGRSGTDPHPGMDPRAGTGTRPDGSGSGGGASSAWAGAPRDVGARGGVASQEAYRNGPGAPAPRDRVWGPGAPGVGGAAGAGPYRDAAEPAPVRDDPYPAPVRDAPAPLPDGSPPQWAAGAPREEDAAPPRQKKRGSGAKRKPRGARFAGLDLDDDADEPVATPLTETPPPTARDTPRGARFGGALAGVARPAEPVHSPEDLRAAAGLVASLVGLRAQGRSGEAHVLLCEAAGRPPGQLPLLAAELNRAGLAADWAELLWEAASLPPDRLAAAAGALAVAGRDDDCAQLLRQGAARPAGEIAHAVLALGEAGRAYEAQALLSTFVQARTPEDAARIAVPDPRRLVPQLLDAARAVSAGHERDVVHALRLAGIGVA</sequence>
<dbReference type="EMBL" id="CP050177">
    <property type="protein sequence ID" value="QIQ01832.1"/>
    <property type="molecule type" value="Genomic_DNA"/>
</dbReference>
<keyword evidence="3" id="KW-1185">Reference proteome</keyword>
<evidence type="ECO:0000313" key="2">
    <source>
        <dbReference type="EMBL" id="QIQ01832.1"/>
    </source>
</evidence>
<organism evidence="2 3">
    <name type="scientific">Streptomyces liangshanensis</name>
    <dbReference type="NCBI Taxonomy" id="2717324"/>
    <lineage>
        <taxon>Bacteria</taxon>
        <taxon>Bacillati</taxon>
        <taxon>Actinomycetota</taxon>
        <taxon>Actinomycetes</taxon>
        <taxon>Kitasatosporales</taxon>
        <taxon>Streptomycetaceae</taxon>
        <taxon>Streptomyces</taxon>
    </lineage>
</organism>
<feature type="region of interest" description="Disordered" evidence="1">
    <location>
        <begin position="166"/>
        <end position="458"/>
    </location>
</feature>
<reference evidence="2 3" key="1">
    <citation type="submission" date="2020-03" db="EMBL/GenBank/DDBJ databases">
        <title>A novel species.</title>
        <authorList>
            <person name="Gao J."/>
        </authorList>
    </citation>
    <scope>NUCLEOTIDE SEQUENCE [LARGE SCALE GENOMIC DNA]</scope>
    <source>
        <strain evidence="2 3">QMT-12</strain>
    </source>
</reference>
<feature type="compositionally biased region" description="Basic and acidic residues" evidence="1">
    <location>
        <begin position="254"/>
        <end position="292"/>
    </location>
</feature>
<gene>
    <name evidence="2" type="ORF">HA039_05605</name>
</gene>